<dbReference type="OrthoDB" id="3545575at2759"/>
<feature type="transmembrane region" description="Helical" evidence="1">
    <location>
        <begin position="214"/>
        <end position="234"/>
    </location>
</feature>
<dbReference type="AlphaFoldDB" id="A0A6A6SVB0"/>
<protein>
    <submittedName>
        <fullName evidence="2">Uncharacterized protein</fullName>
    </submittedName>
</protein>
<evidence type="ECO:0000313" key="3">
    <source>
        <dbReference type="Proteomes" id="UP000799324"/>
    </source>
</evidence>
<keyword evidence="1" id="KW-0472">Membrane</keyword>
<sequence length="238" mass="26697">MEPTMHPRARSMPTALPSYAESNACARTLTTARFSAPNARPRQIKWRFAIQTFNDQYLFDQLDLSGMMTPSQVIERFILAYHLRVSLLIRLINRYILCRRLVVYSATLAPATFMDLEALKLPHYVLLKDFIRNEYLTLAFHDPFLLRNARDTTSFLEEYISFEPGCHMPRKLPQVCVIGFEFDSVAFLSCSVLSFVFSVALGGIVGYATSNLEAGCALGGGLASLAAALQVIMLKVAR</sequence>
<proteinExistence type="predicted"/>
<keyword evidence="3" id="KW-1185">Reference proteome</keyword>
<keyword evidence="1" id="KW-1133">Transmembrane helix</keyword>
<keyword evidence="1" id="KW-0812">Transmembrane</keyword>
<dbReference type="Proteomes" id="UP000799324">
    <property type="component" value="Unassembled WGS sequence"/>
</dbReference>
<name>A0A6A6SVB0_9PLEO</name>
<organism evidence="2 3">
    <name type="scientific">Lophiostoma macrostomum CBS 122681</name>
    <dbReference type="NCBI Taxonomy" id="1314788"/>
    <lineage>
        <taxon>Eukaryota</taxon>
        <taxon>Fungi</taxon>
        <taxon>Dikarya</taxon>
        <taxon>Ascomycota</taxon>
        <taxon>Pezizomycotina</taxon>
        <taxon>Dothideomycetes</taxon>
        <taxon>Pleosporomycetidae</taxon>
        <taxon>Pleosporales</taxon>
        <taxon>Lophiostomataceae</taxon>
        <taxon>Lophiostoma</taxon>
    </lineage>
</organism>
<dbReference type="EMBL" id="MU004438">
    <property type="protein sequence ID" value="KAF2650987.1"/>
    <property type="molecule type" value="Genomic_DNA"/>
</dbReference>
<reference evidence="2" key="1">
    <citation type="journal article" date="2020" name="Stud. Mycol.">
        <title>101 Dothideomycetes genomes: a test case for predicting lifestyles and emergence of pathogens.</title>
        <authorList>
            <person name="Haridas S."/>
            <person name="Albert R."/>
            <person name="Binder M."/>
            <person name="Bloem J."/>
            <person name="Labutti K."/>
            <person name="Salamov A."/>
            <person name="Andreopoulos B."/>
            <person name="Baker S."/>
            <person name="Barry K."/>
            <person name="Bills G."/>
            <person name="Bluhm B."/>
            <person name="Cannon C."/>
            <person name="Castanera R."/>
            <person name="Culley D."/>
            <person name="Daum C."/>
            <person name="Ezra D."/>
            <person name="Gonzalez J."/>
            <person name="Henrissat B."/>
            <person name="Kuo A."/>
            <person name="Liang C."/>
            <person name="Lipzen A."/>
            <person name="Lutzoni F."/>
            <person name="Magnuson J."/>
            <person name="Mondo S."/>
            <person name="Nolan M."/>
            <person name="Ohm R."/>
            <person name="Pangilinan J."/>
            <person name="Park H.-J."/>
            <person name="Ramirez L."/>
            <person name="Alfaro M."/>
            <person name="Sun H."/>
            <person name="Tritt A."/>
            <person name="Yoshinaga Y."/>
            <person name="Zwiers L.-H."/>
            <person name="Turgeon B."/>
            <person name="Goodwin S."/>
            <person name="Spatafora J."/>
            <person name="Crous P."/>
            <person name="Grigoriev I."/>
        </authorList>
    </citation>
    <scope>NUCLEOTIDE SEQUENCE</scope>
    <source>
        <strain evidence="2">CBS 122681</strain>
    </source>
</reference>
<feature type="transmembrane region" description="Helical" evidence="1">
    <location>
        <begin position="185"/>
        <end position="208"/>
    </location>
</feature>
<evidence type="ECO:0000256" key="1">
    <source>
        <dbReference type="SAM" id="Phobius"/>
    </source>
</evidence>
<evidence type="ECO:0000313" key="2">
    <source>
        <dbReference type="EMBL" id="KAF2650987.1"/>
    </source>
</evidence>
<accession>A0A6A6SVB0</accession>
<gene>
    <name evidence="2" type="ORF">K491DRAFT_111826</name>
</gene>